<organism evidence="5 6">
    <name type="scientific">Pseudomonas asplenii</name>
    <dbReference type="NCBI Taxonomy" id="53407"/>
    <lineage>
        <taxon>Bacteria</taxon>
        <taxon>Pseudomonadati</taxon>
        <taxon>Pseudomonadota</taxon>
        <taxon>Gammaproteobacteria</taxon>
        <taxon>Pseudomonadales</taxon>
        <taxon>Pseudomonadaceae</taxon>
        <taxon>Pseudomonas</taxon>
    </lineage>
</organism>
<dbReference type="PATRIC" id="fig|50340.43.peg.2083"/>
<proteinExistence type="predicted"/>
<dbReference type="NCBIfam" id="TIGR00229">
    <property type="entry name" value="sensory_box"/>
    <property type="match status" value="1"/>
</dbReference>
<dbReference type="InterPro" id="IPR029787">
    <property type="entry name" value="Nucleotide_cyclase"/>
</dbReference>
<dbReference type="CDD" id="cd01949">
    <property type="entry name" value="GGDEF"/>
    <property type="match status" value="1"/>
</dbReference>
<dbReference type="SUPFAM" id="SSF55073">
    <property type="entry name" value="Nucleotide cyclase"/>
    <property type="match status" value="1"/>
</dbReference>
<evidence type="ECO:0000259" key="4">
    <source>
        <dbReference type="PROSITE" id="PS50887"/>
    </source>
</evidence>
<dbReference type="InterPro" id="IPR000014">
    <property type="entry name" value="PAS"/>
</dbReference>
<dbReference type="NCBIfam" id="TIGR00254">
    <property type="entry name" value="GGDEF"/>
    <property type="match status" value="1"/>
</dbReference>
<comment type="subcellular location">
    <subcellularLocation>
        <location evidence="2">Cell inner membrane</location>
    </subcellularLocation>
</comment>
<evidence type="ECO:0000256" key="2">
    <source>
        <dbReference type="ARBA" id="ARBA00004533"/>
    </source>
</evidence>
<dbReference type="InterPro" id="IPR003018">
    <property type="entry name" value="GAF"/>
</dbReference>
<dbReference type="SMART" id="SM00091">
    <property type="entry name" value="PAS"/>
    <property type="match status" value="1"/>
</dbReference>
<dbReference type="FunFam" id="3.30.70.270:FF:000001">
    <property type="entry name" value="Diguanylate cyclase domain protein"/>
    <property type="match status" value="1"/>
</dbReference>
<dbReference type="GO" id="GO:0003824">
    <property type="term" value="F:catalytic activity"/>
    <property type="evidence" value="ECO:0007669"/>
    <property type="project" value="UniProtKB-ARBA"/>
</dbReference>
<dbReference type="CDD" id="cd00130">
    <property type="entry name" value="PAS"/>
    <property type="match status" value="1"/>
</dbReference>
<gene>
    <name evidence="5" type="ORF">PF66_04782</name>
</gene>
<dbReference type="InterPro" id="IPR035965">
    <property type="entry name" value="PAS-like_dom_sf"/>
</dbReference>
<dbReference type="PANTHER" id="PTHR46663:SF3">
    <property type="entry name" value="SLL0267 PROTEIN"/>
    <property type="match status" value="1"/>
</dbReference>
<dbReference type="SMART" id="SM00267">
    <property type="entry name" value="GGDEF"/>
    <property type="match status" value="1"/>
</dbReference>
<dbReference type="Pfam" id="PF13185">
    <property type="entry name" value="GAF_2"/>
    <property type="match status" value="1"/>
</dbReference>
<feature type="domain" description="GGDEF" evidence="4">
    <location>
        <begin position="297"/>
        <end position="424"/>
    </location>
</feature>
<dbReference type="RefSeq" id="WP_054063958.1">
    <property type="nucleotide sequence ID" value="NZ_JSYZ01000019.1"/>
</dbReference>
<evidence type="ECO:0000259" key="3">
    <source>
        <dbReference type="PROSITE" id="PS50112"/>
    </source>
</evidence>
<comment type="cofactor">
    <cofactor evidence="1">
        <name>Mg(2+)</name>
        <dbReference type="ChEBI" id="CHEBI:18420"/>
    </cofactor>
</comment>
<dbReference type="GO" id="GO:0005886">
    <property type="term" value="C:plasma membrane"/>
    <property type="evidence" value="ECO:0007669"/>
    <property type="project" value="UniProtKB-SubCell"/>
</dbReference>
<evidence type="ECO:0000313" key="6">
    <source>
        <dbReference type="Proteomes" id="UP000037931"/>
    </source>
</evidence>
<dbReference type="Gene3D" id="3.30.450.20">
    <property type="entry name" value="PAS domain"/>
    <property type="match status" value="1"/>
</dbReference>
<evidence type="ECO:0000256" key="1">
    <source>
        <dbReference type="ARBA" id="ARBA00001946"/>
    </source>
</evidence>
<protein>
    <submittedName>
        <fullName evidence="5">Diguanylate cyclase</fullName>
    </submittedName>
</protein>
<dbReference type="OrthoDB" id="9812260at2"/>
<keyword evidence="6" id="KW-1185">Reference proteome</keyword>
<dbReference type="Pfam" id="PF00990">
    <property type="entry name" value="GGDEF"/>
    <property type="match status" value="1"/>
</dbReference>
<dbReference type="EMBL" id="JSYZ01000019">
    <property type="protein sequence ID" value="KPA88422.1"/>
    <property type="molecule type" value="Genomic_DNA"/>
</dbReference>
<dbReference type="InterPro" id="IPR043128">
    <property type="entry name" value="Rev_trsase/Diguanyl_cyclase"/>
</dbReference>
<dbReference type="PANTHER" id="PTHR46663">
    <property type="entry name" value="DIGUANYLATE CYCLASE DGCT-RELATED"/>
    <property type="match status" value="1"/>
</dbReference>
<dbReference type="PROSITE" id="PS50112">
    <property type="entry name" value="PAS"/>
    <property type="match status" value="1"/>
</dbReference>
<dbReference type="InterPro" id="IPR029016">
    <property type="entry name" value="GAF-like_dom_sf"/>
</dbReference>
<dbReference type="AlphaFoldDB" id="A0A0N0E234"/>
<accession>A0A0N0E234</accession>
<name>A0A0N0E234_9PSED</name>
<dbReference type="Proteomes" id="UP000037931">
    <property type="component" value="Unassembled WGS sequence"/>
</dbReference>
<dbReference type="InterPro" id="IPR000160">
    <property type="entry name" value="GGDEF_dom"/>
</dbReference>
<dbReference type="STRING" id="50340.PF66_04782"/>
<feature type="domain" description="PAS" evidence="3">
    <location>
        <begin position="5"/>
        <end position="75"/>
    </location>
</feature>
<dbReference type="Pfam" id="PF08447">
    <property type="entry name" value="PAS_3"/>
    <property type="match status" value="1"/>
</dbReference>
<dbReference type="Gene3D" id="3.30.450.40">
    <property type="match status" value="1"/>
</dbReference>
<sequence length="424" mass="47486">MESRTVTPVSSFFDLLLDAVCAVDVEGRFVFVSAACERIFGYTPAELIGTSMIELVLPADRERTLNAAAQIMAGEPKPHFENRYVRKDGQVVHIMWSARWSEVDQLRIAVARDITELKLAEAKQAALYAISEAAHATEDLLALFERVHQIVGEWLPAQSFCVALYDGARDQLSFPYHMDDRRTPCNVDGHCAQIVRSGQPLLYNEAEAPCLGVPLASQNGIIGALLARSSAGERYTGHDQDLLQFVSAQVAAAIERKQLHARLQYMARYDQLTHLPNRGFLQERLKAALSRARREHRQLALLYVDLDKFKQVNDNFGHAVGDLLLQEVARRLQQCVRETDTVARIGGDEFVILLEQLHLGESAAQVADKIRSLLNEPMIWDECELSIMPSIGIALYPENGEEAQQLFKHADEAMYGVKRGVRVH</sequence>
<dbReference type="InterPro" id="IPR052163">
    <property type="entry name" value="DGC-Regulatory_Protein"/>
</dbReference>
<evidence type="ECO:0000313" key="5">
    <source>
        <dbReference type="EMBL" id="KPA88422.1"/>
    </source>
</evidence>
<dbReference type="InterPro" id="IPR013655">
    <property type="entry name" value="PAS_fold_3"/>
</dbReference>
<dbReference type="PROSITE" id="PS50887">
    <property type="entry name" value="GGDEF"/>
    <property type="match status" value="1"/>
</dbReference>
<reference evidence="5 6" key="1">
    <citation type="journal article" date="2015" name="PLoS ONE">
        <title>Rice-Infecting Pseudomonas Genomes Are Highly Accessorized and Harbor Multiple Putative Virulence Mechanisms to Cause Sheath Brown Rot.</title>
        <authorList>
            <person name="Quibod I.L."/>
            <person name="Grande G."/>
            <person name="Oreiro E.G."/>
            <person name="Borja F.N."/>
            <person name="Dossa G.S."/>
            <person name="Mauleon R."/>
            <person name="Cruz C.V."/>
            <person name="Oliva R."/>
        </authorList>
    </citation>
    <scope>NUCLEOTIDE SEQUENCE [LARGE SCALE GENOMIC DNA]</scope>
    <source>
        <strain evidence="5 6">IRRI 6609</strain>
    </source>
</reference>
<dbReference type="SUPFAM" id="SSF55781">
    <property type="entry name" value="GAF domain-like"/>
    <property type="match status" value="1"/>
</dbReference>
<dbReference type="Gene3D" id="3.30.70.270">
    <property type="match status" value="1"/>
</dbReference>
<dbReference type="SUPFAM" id="SSF55785">
    <property type="entry name" value="PYP-like sensor domain (PAS domain)"/>
    <property type="match status" value="1"/>
</dbReference>
<dbReference type="SMART" id="SM00065">
    <property type="entry name" value="GAF"/>
    <property type="match status" value="1"/>
</dbReference>
<comment type="caution">
    <text evidence="5">The sequence shown here is derived from an EMBL/GenBank/DDBJ whole genome shotgun (WGS) entry which is preliminary data.</text>
</comment>